<evidence type="ECO:0000313" key="2">
    <source>
        <dbReference type="EMBL" id="HAC6931727.1"/>
    </source>
</evidence>
<dbReference type="EMBL" id="DAAUSW010000035">
    <property type="protein sequence ID" value="HAF3235509.1"/>
    <property type="molecule type" value="Genomic_DNA"/>
</dbReference>
<evidence type="ECO:0000313" key="9">
    <source>
        <dbReference type="EMBL" id="HAF5077315.1"/>
    </source>
</evidence>
<accession>A0A5H9KYQ7</accession>
<reference evidence="12" key="3">
    <citation type="submission" date="2020-02" db="EMBL/GenBank/DDBJ databases">
        <authorList>
            <consortium name="NCBI Pathogen Detection Project"/>
        </authorList>
    </citation>
    <scope>NUCLEOTIDE SEQUENCE</scope>
    <source>
        <strain evidence="4">09-2512</strain>
        <strain evidence="3">13-1133</strain>
        <strain evidence="2">13-1575</strain>
        <strain evidence="11">138-69</strain>
        <strain evidence="14">2129</strain>
        <strain evidence="10">5</strain>
        <strain evidence="5">A4869</strain>
        <strain evidence="7">A5224</strain>
        <strain evidence="9">A5301</strain>
        <strain evidence="13">A6161</strain>
        <strain evidence="15">A62-5</strain>
        <strain evidence="6">B964</strain>
        <strain evidence="8">D1985</strain>
        <strain evidence="12">D441</strain>
    </source>
</reference>
<dbReference type="EMBL" id="DAAVJP010000035">
    <property type="protein sequence ID" value="HAF5062751.1"/>
    <property type="molecule type" value="Genomic_DNA"/>
</dbReference>
<gene>
    <name evidence="2" type="ORF">G0D58_22545</name>
    <name evidence="3" type="ORF">G4Y59_004343</name>
    <name evidence="10" type="ORF">G7119_004129</name>
    <name evidence="6" type="ORF">G7148_004062</name>
    <name evidence="13" type="ORF">G7156_003974</name>
    <name evidence="9" type="ORF">G7891_001064</name>
    <name evidence="8" type="ORF">G7894_004105</name>
    <name evidence="11" type="ORF">G7897_004115</name>
    <name evidence="5" type="ORF">G7911_001122</name>
    <name evidence="7" type="ORF">G7914_003988</name>
    <name evidence="15" type="ORF">G7A58_003850</name>
    <name evidence="14" type="ORF">G7Z42_004003</name>
    <name evidence="12" type="ORF">G7Z63_004061</name>
    <name evidence="4" type="ORF">G9W20_001826</name>
    <name evidence="16" type="ORF">KQ244_20695</name>
</gene>
<dbReference type="EMBL" id="DAAVWA010000030">
    <property type="protein sequence ID" value="HAF6922808.1"/>
    <property type="molecule type" value="Genomic_DNA"/>
</dbReference>
<dbReference type="EMBL" id="DAAUUW010000034">
    <property type="protein sequence ID" value="HAF3322132.1"/>
    <property type="molecule type" value="Genomic_DNA"/>
</dbReference>
<name>A0A5H9KYQ7_SALPT</name>
<organism evidence="12">
    <name type="scientific">Salmonella paratyphi A</name>
    <dbReference type="NCBI Taxonomy" id="54388"/>
    <lineage>
        <taxon>Bacteria</taxon>
        <taxon>Pseudomonadati</taxon>
        <taxon>Pseudomonadota</taxon>
        <taxon>Gammaproteobacteria</taxon>
        <taxon>Enterobacterales</taxon>
        <taxon>Enterobacteriaceae</taxon>
        <taxon>Salmonella</taxon>
    </lineage>
</organism>
<evidence type="ECO:0000313" key="10">
    <source>
        <dbReference type="EMBL" id="HAF5097560.1"/>
    </source>
</evidence>
<evidence type="ECO:0000313" key="7">
    <source>
        <dbReference type="EMBL" id="HAF3322132.1"/>
    </source>
</evidence>
<evidence type="ECO:0000313" key="11">
    <source>
        <dbReference type="EMBL" id="HAF5106291.1"/>
    </source>
</evidence>
<evidence type="ECO:0000313" key="6">
    <source>
        <dbReference type="EMBL" id="HAF3235509.1"/>
    </source>
</evidence>
<dbReference type="EMBL" id="CP076727">
    <property type="protein sequence ID" value="QWV89401.1"/>
    <property type="molecule type" value="Genomic_DNA"/>
</dbReference>
<evidence type="ECO:0000313" key="3">
    <source>
        <dbReference type="EMBL" id="HAE9004396.1"/>
    </source>
</evidence>
<dbReference type="EMBL" id="DAATOY010000020">
    <property type="protein sequence ID" value="HAE9004396.1"/>
    <property type="molecule type" value="Genomic_DNA"/>
</dbReference>
<dbReference type="EMBL" id="DAAUCQ010000005">
    <property type="protein sequence ID" value="HAF1152309.1"/>
    <property type="molecule type" value="Genomic_DNA"/>
</dbReference>
<evidence type="ECO:0000313" key="8">
    <source>
        <dbReference type="EMBL" id="HAF5062751.1"/>
    </source>
</evidence>
<dbReference type="EMBL" id="DAAUSQ010000005">
    <property type="protein sequence ID" value="HAF3049683.1"/>
    <property type="molecule type" value="Genomic_DNA"/>
</dbReference>
<evidence type="ECO:0000313" key="15">
    <source>
        <dbReference type="EMBL" id="HAF9321671.1"/>
    </source>
</evidence>
<evidence type="ECO:0000313" key="14">
    <source>
        <dbReference type="EMBL" id="HAF6922808.1"/>
    </source>
</evidence>
<reference evidence="12" key="2">
    <citation type="journal article" date="2018" name="Genome Biol.">
        <title>SKESA: strategic k-mer extension for scrupulous assemblies.</title>
        <authorList>
            <person name="Souvorov A."/>
            <person name="Agarwala R."/>
            <person name="Lipman D.J."/>
        </authorList>
    </citation>
    <scope>NUCLEOTIDE SEQUENCE</scope>
    <source>
        <strain evidence="4">09-2512</strain>
        <strain evidence="3">13-1133</strain>
        <strain evidence="2">13-1575</strain>
        <strain evidence="11">138-69</strain>
        <strain evidence="14">2129</strain>
        <strain evidence="10">5</strain>
        <strain evidence="5">A4869</strain>
        <strain evidence="7">A5224</strain>
        <strain evidence="9">A5301</strain>
        <strain evidence="13">A6161</strain>
        <strain evidence="15">A62-5</strain>
        <strain evidence="6">B964</strain>
        <strain evidence="8">D1985</strain>
        <strain evidence="12">D441</strain>
    </source>
</reference>
<evidence type="ECO:0000313" key="12">
    <source>
        <dbReference type="EMBL" id="HAF6831795.1"/>
    </source>
</evidence>
<dbReference type="AlphaFoldDB" id="A0A5H9KYQ7"/>
<evidence type="ECO:0000256" key="1">
    <source>
        <dbReference type="SAM" id="SignalP"/>
    </source>
</evidence>
<evidence type="ECO:0000313" key="13">
    <source>
        <dbReference type="EMBL" id="HAF6905385.1"/>
    </source>
</evidence>
<proteinExistence type="predicted"/>
<keyword evidence="1" id="KW-0732">Signal</keyword>
<dbReference type="EMBL" id="DAAVWD010000035">
    <property type="protein sequence ID" value="HAF6905385.1"/>
    <property type="molecule type" value="Genomic_DNA"/>
</dbReference>
<feature type="chain" id="PRO_5036143186" evidence="1">
    <location>
        <begin position="21"/>
        <end position="93"/>
    </location>
</feature>
<dbReference type="EMBL" id="DAAVJT010000005">
    <property type="protein sequence ID" value="HAF5077315.1"/>
    <property type="molecule type" value="Genomic_DNA"/>
</dbReference>
<dbReference type="EMBL" id="DAAWTG010000034">
    <property type="protein sequence ID" value="HAF9321671.1"/>
    <property type="molecule type" value="Genomic_DNA"/>
</dbReference>
<evidence type="ECO:0000313" key="16">
    <source>
        <dbReference type="EMBL" id="QWV89401.1"/>
    </source>
</evidence>
<sequence>MKVKFFIGMCLCFVSVLGYAKTNKSDSQIKQEIIRESIESYPGNCACPYNHARNGSRCGGRSAYSRSGGYNVICYASDVTDEMVRQWRQEHNS</sequence>
<dbReference type="RefSeq" id="WP_024146876.1">
    <property type="nucleotide sequence ID" value="NZ_CP156168.1"/>
</dbReference>
<evidence type="ECO:0000313" key="4">
    <source>
        <dbReference type="EMBL" id="HAF1152309.1"/>
    </source>
</evidence>
<dbReference type="EMBL" id="DAAVWH010000035">
    <property type="protein sequence ID" value="HAF6831795.1"/>
    <property type="molecule type" value="Genomic_DNA"/>
</dbReference>
<evidence type="ECO:0000313" key="5">
    <source>
        <dbReference type="EMBL" id="HAF3049683.1"/>
    </source>
</evidence>
<reference evidence="16" key="1">
    <citation type="journal article" date="2012" name="Clin. Vaccine Immunol.">
        <title>Molecular and cellular characterization of a Salmonella enterica serovar Paratyphi a outbreak strain and the human immune response to infection.</title>
        <authorList>
            <person name="Gal-Mor O."/>
            <person name="Suez J."/>
            <person name="Elhadad D."/>
            <person name="Porwollik S."/>
            <person name="Leshem E."/>
            <person name="Valinsky L."/>
            <person name="McClelland M."/>
            <person name="Schwartz E."/>
            <person name="Rahav G."/>
        </authorList>
    </citation>
    <scope>NUCLEOTIDE SEQUENCE</scope>
    <source>
        <strain evidence="16">45157</strain>
    </source>
</reference>
<dbReference type="EMBL" id="DAAVJX010000033">
    <property type="protein sequence ID" value="HAF5097560.1"/>
    <property type="molecule type" value="Genomic_DNA"/>
</dbReference>
<feature type="signal peptide" evidence="1">
    <location>
        <begin position="1"/>
        <end position="20"/>
    </location>
</feature>
<protein>
    <submittedName>
        <fullName evidence="12">Uncharacterized protein</fullName>
    </submittedName>
</protein>
<reference evidence="16" key="4">
    <citation type="submission" date="2021-06" db="EMBL/GenBank/DDBJ databases">
        <authorList>
            <person name="Gal-Mor O."/>
            <person name="McClland M."/>
            <person name="Desai P."/>
            <person name="Porwollik S."/>
        </authorList>
    </citation>
    <scope>NUCLEOTIDE SEQUENCE</scope>
    <source>
        <strain evidence="16">45157</strain>
    </source>
</reference>
<dbReference type="EMBL" id="DAAMJO010000019">
    <property type="protein sequence ID" value="HAC6931727.1"/>
    <property type="molecule type" value="Genomic_DNA"/>
</dbReference>
<dbReference type="EMBL" id="DAAVJZ010000035">
    <property type="protein sequence ID" value="HAF5106291.1"/>
    <property type="molecule type" value="Genomic_DNA"/>
</dbReference>